<dbReference type="InterPro" id="IPR007110">
    <property type="entry name" value="Ig-like_dom"/>
</dbReference>
<dbReference type="AlphaFoldDB" id="A0A5A9PC58"/>
<dbReference type="GO" id="GO:0004888">
    <property type="term" value="F:transmembrane signaling receptor activity"/>
    <property type="evidence" value="ECO:0007669"/>
    <property type="project" value="TreeGrafter"/>
</dbReference>
<dbReference type="InterPro" id="IPR013106">
    <property type="entry name" value="Ig_V-set"/>
</dbReference>
<dbReference type="Gene3D" id="2.60.40.10">
    <property type="entry name" value="Immunoglobulins"/>
    <property type="match status" value="4"/>
</dbReference>
<evidence type="ECO:0000313" key="6">
    <source>
        <dbReference type="EMBL" id="KAA0719483.1"/>
    </source>
</evidence>
<dbReference type="EMBL" id="SOYY01000007">
    <property type="protein sequence ID" value="KAA0719483.1"/>
    <property type="molecule type" value="Genomic_DNA"/>
</dbReference>
<evidence type="ECO:0000256" key="1">
    <source>
        <dbReference type="ARBA" id="ARBA00004370"/>
    </source>
</evidence>
<dbReference type="Proteomes" id="UP000324632">
    <property type="component" value="Chromosome 7"/>
</dbReference>
<proteinExistence type="predicted"/>
<dbReference type="PANTHER" id="PTHR11860">
    <property type="entry name" value="POLYMERIC-IMMUNOGLOBULIN RECEPTOR"/>
    <property type="match status" value="1"/>
</dbReference>
<dbReference type="SUPFAM" id="SSF48726">
    <property type="entry name" value="Immunoglobulin"/>
    <property type="match status" value="3"/>
</dbReference>
<evidence type="ECO:0000259" key="5">
    <source>
        <dbReference type="PROSITE" id="PS50835"/>
    </source>
</evidence>
<organism evidence="6 7">
    <name type="scientific">Triplophysa tibetana</name>
    <dbReference type="NCBI Taxonomy" id="1572043"/>
    <lineage>
        <taxon>Eukaryota</taxon>
        <taxon>Metazoa</taxon>
        <taxon>Chordata</taxon>
        <taxon>Craniata</taxon>
        <taxon>Vertebrata</taxon>
        <taxon>Euteleostomi</taxon>
        <taxon>Actinopterygii</taxon>
        <taxon>Neopterygii</taxon>
        <taxon>Teleostei</taxon>
        <taxon>Ostariophysi</taxon>
        <taxon>Cypriniformes</taxon>
        <taxon>Nemacheilidae</taxon>
        <taxon>Triplophysa</taxon>
    </lineage>
</organism>
<comment type="caution">
    <text evidence="6">The sequence shown here is derived from an EMBL/GenBank/DDBJ whole genome shotgun (WGS) entry which is preliminary data.</text>
</comment>
<keyword evidence="3" id="KW-0472">Membrane</keyword>
<name>A0A5A9PC58_9TELE</name>
<dbReference type="SMART" id="SM00409">
    <property type="entry name" value="IG"/>
    <property type="match status" value="3"/>
</dbReference>
<dbReference type="GO" id="GO:0005886">
    <property type="term" value="C:plasma membrane"/>
    <property type="evidence" value="ECO:0007669"/>
    <property type="project" value="TreeGrafter"/>
</dbReference>
<feature type="domain" description="Ig-like" evidence="5">
    <location>
        <begin position="117"/>
        <end position="261"/>
    </location>
</feature>
<protein>
    <recommendedName>
        <fullName evidence="5">Ig-like domain-containing protein</fullName>
    </recommendedName>
</protein>
<sequence length="410" mass="45739">MVAYGTAALCCTLICFCLMLASLDVSVVSSSVSGHEGGNISVKCLYSSVYKNKHKQWCRYKDKSCYTSQSSSVQISHDERESFTVLMSGLMLSDSGWYFCSVENFQAPVQLTVTAPPDVSVVSSSVSGHEGGNISVKCLYSSAYKNKHKQWCRYKDKSCFTSQSSSVQISDDERESFTVLMSGLMLSDSGCKYLQQRKFWSTEADNRAIFTNFTSETLSVIDYPAQSLFTVTMRNLKMNQNGGFYCFVETYEGNKTTYEASLDVSVVSSSVSGHEGGNISVKCLYSSAYKNKHKQWCRYKDKSCYTSQNSSVQISDDERESFTVLMSGLMLSDSGWYFCSVENFQAPVKLTVNVSGIGPDLTTDNNTETTKCSEHWDTKTHYYKIGGTVTILCLYDSRYKLNIHTELGNV</sequence>
<keyword evidence="4" id="KW-0732">Signal</keyword>
<evidence type="ECO:0000256" key="4">
    <source>
        <dbReference type="SAM" id="SignalP"/>
    </source>
</evidence>
<dbReference type="InterPro" id="IPR050671">
    <property type="entry name" value="CD300_family_receptors"/>
</dbReference>
<dbReference type="InterPro" id="IPR036179">
    <property type="entry name" value="Ig-like_dom_sf"/>
</dbReference>
<dbReference type="InterPro" id="IPR013783">
    <property type="entry name" value="Ig-like_fold"/>
</dbReference>
<comment type="subcellular location">
    <subcellularLocation>
        <location evidence="1">Membrane</location>
    </subcellularLocation>
</comment>
<dbReference type="PROSITE" id="PS50835">
    <property type="entry name" value="IG_LIKE"/>
    <property type="match status" value="3"/>
</dbReference>
<gene>
    <name evidence="6" type="ORF">E1301_Tti015990</name>
</gene>
<feature type="domain" description="Ig-like" evidence="5">
    <location>
        <begin position="23"/>
        <end position="112"/>
    </location>
</feature>
<feature type="signal peptide" evidence="4">
    <location>
        <begin position="1"/>
        <end position="29"/>
    </location>
</feature>
<evidence type="ECO:0000313" key="7">
    <source>
        <dbReference type="Proteomes" id="UP000324632"/>
    </source>
</evidence>
<dbReference type="Pfam" id="PF07686">
    <property type="entry name" value="V-set"/>
    <property type="match status" value="2"/>
</dbReference>
<keyword evidence="2" id="KW-0812">Transmembrane</keyword>
<accession>A0A5A9PC58</accession>
<feature type="domain" description="Ig-like" evidence="5">
    <location>
        <begin position="262"/>
        <end position="355"/>
    </location>
</feature>
<reference evidence="6 7" key="1">
    <citation type="journal article" date="2019" name="Mol. Ecol. Resour.">
        <title>Chromosome-level genome assembly of Triplophysa tibetana, a fish adapted to the harsh high-altitude environment of the Tibetan Plateau.</title>
        <authorList>
            <person name="Yang X."/>
            <person name="Liu H."/>
            <person name="Ma Z."/>
            <person name="Zou Y."/>
            <person name="Zou M."/>
            <person name="Mao Y."/>
            <person name="Li X."/>
            <person name="Wang H."/>
            <person name="Chen T."/>
            <person name="Wang W."/>
            <person name="Yang R."/>
        </authorList>
    </citation>
    <scope>NUCLEOTIDE SEQUENCE [LARGE SCALE GENOMIC DNA]</scope>
    <source>
        <strain evidence="6">TTIB1903HZAU</strain>
        <tissue evidence="6">Muscle</tissue>
    </source>
</reference>
<evidence type="ECO:0000256" key="3">
    <source>
        <dbReference type="ARBA" id="ARBA00023136"/>
    </source>
</evidence>
<feature type="chain" id="PRO_5023097218" description="Ig-like domain-containing protein" evidence="4">
    <location>
        <begin position="30"/>
        <end position="410"/>
    </location>
</feature>
<dbReference type="PANTHER" id="PTHR11860:SF87">
    <property type="entry name" value="CMRF35-LIKE MOLECULE 8"/>
    <property type="match status" value="1"/>
</dbReference>
<keyword evidence="7" id="KW-1185">Reference proteome</keyword>
<dbReference type="InterPro" id="IPR003599">
    <property type="entry name" value="Ig_sub"/>
</dbReference>
<evidence type="ECO:0000256" key="2">
    <source>
        <dbReference type="ARBA" id="ARBA00022692"/>
    </source>
</evidence>